<protein>
    <submittedName>
        <fullName evidence="1">Uncharacterized protein</fullName>
    </submittedName>
</protein>
<keyword evidence="2" id="KW-1185">Reference proteome</keyword>
<organism evidence="1 2">
    <name type="scientific">Populus tomentosa</name>
    <name type="common">Chinese white poplar</name>
    <dbReference type="NCBI Taxonomy" id="118781"/>
    <lineage>
        <taxon>Eukaryota</taxon>
        <taxon>Viridiplantae</taxon>
        <taxon>Streptophyta</taxon>
        <taxon>Embryophyta</taxon>
        <taxon>Tracheophyta</taxon>
        <taxon>Spermatophyta</taxon>
        <taxon>Magnoliopsida</taxon>
        <taxon>eudicotyledons</taxon>
        <taxon>Gunneridae</taxon>
        <taxon>Pentapetalae</taxon>
        <taxon>rosids</taxon>
        <taxon>fabids</taxon>
        <taxon>Malpighiales</taxon>
        <taxon>Salicaceae</taxon>
        <taxon>Saliceae</taxon>
        <taxon>Populus</taxon>
    </lineage>
</organism>
<evidence type="ECO:0000313" key="1">
    <source>
        <dbReference type="EMBL" id="KAG6743173.1"/>
    </source>
</evidence>
<evidence type="ECO:0000313" key="2">
    <source>
        <dbReference type="Proteomes" id="UP000886885"/>
    </source>
</evidence>
<gene>
    <name evidence="1" type="ORF">POTOM_054121</name>
</gene>
<dbReference type="AlphaFoldDB" id="A0A8X7XZ65"/>
<accession>A0A8X7XZ65</accession>
<name>A0A8X7XZ65_POPTO</name>
<dbReference type="OrthoDB" id="1933539at2759"/>
<comment type="caution">
    <text evidence="1">The sequence shown here is derived from an EMBL/GenBank/DDBJ whole genome shotgun (WGS) entry which is preliminary data.</text>
</comment>
<proteinExistence type="predicted"/>
<sequence length="86" mass="9904">MAEAVTSALNPLVFRLKMAHKVKKVTENLDSLANEKNKFRLTEGVGENEADSFDWRITSSLVNESEIYGRDKEKRRADQFAARQFR</sequence>
<reference evidence="1" key="1">
    <citation type="journal article" date="2020" name="bioRxiv">
        <title>Hybrid origin of Populus tomentosa Carr. identified through genome sequencing and phylogenomic analysis.</title>
        <authorList>
            <person name="An X."/>
            <person name="Gao K."/>
            <person name="Chen Z."/>
            <person name="Li J."/>
            <person name="Yang X."/>
            <person name="Yang X."/>
            <person name="Zhou J."/>
            <person name="Guo T."/>
            <person name="Zhao T."/>
            <person name="Huang S."/>
            <person name="Miao D."/>
            <person name="Khan W.U."/>
            <person name="Rao P."/>
            <person name="Ye M."/>
            <person name="Lei B."/>
            <person name="Liao W."/>
            <person name="Wang J."/>
            <person name="Ji L."/>
            <person name="Li Y."/>
            <person name="Guo B."/>
            <person name="Mustafa N.S."/>
            <person name="Li S."/>
            <person name="Yun Q."/>
            <person name="Keller S.R."/>
            <person name="Mao J."/>
            <person name="Zhang R."/>
            <person name="Strauss S.H."/>
        </authorList>
    </citation>
    <scope>NUCLEOTIDE SEQUENCE</scope>
    <source>
        <strain evidence="1">GM15</strain>
        <tissue evidence="1">Leaf</tissue>
    </source>
</reference>
<dbReference type="EMBL" id="JAAWWB010000033">
    <property type="protein sequence ID" value="KAG6743173.1"/>
    <property type="molecule type" value="Genomic_DNA"/>
</dbReference>
<dbReference type="Proteomes" id="UP000886885">
    <property type="component" value="Chromosome 17A"/>
</dbReference>